<feature type="transmembrane region" description="Helical" evidence="13">
    <location>
        <begin position="48"/>
        <end position="67"/>
    </location>
</feature>
<protein>
    <submittedName>
        <fullName evidence="15">Cytochrome b561</fullName>
    </submittedName>
</protein>
<keyword evidence="6 13" id="KW-0812">Transmembrane</keyword>
<feature type="transmembrane region" description="Helical" evidence="13">
    <location>
        <begin position="150"/>
        <end position="170"/>
    </location>
</feature>
<keyword evidence="8" id="KW-0249">Electron transport</keyword>
<evidence type="ECO:0000256" key="7">
    <source>
        <dbReference type="ARBA" id="ARBA00022723"/>
    </source>
</evidence>
<dbReference type="RefSeq" id="WP_198362743.1">
    <property type="nucleotide sequence ID" value="NZ_LEKL01000021.1"/>
</dbReference>
<dbReference type="GO" id="GO:0009055">
    <property type="term" value="F:electron transfer activity"/>
    <property type="evidence" value="ECO:0007669"/>
    <property type="project" value="InterPro"/>
</dbReference>
<evidence type="ECO:0000256" key="8">
    <source>
        <dbReference type="ARBA" id="ARBA00022982"/>
    </source>
</evidence>
<evidence type="ECO:0000259" key="14">
    <source>
        <dbReference type="Pfam" id="PF01292"/>
    </source>
</evidence>
<dbReference type="Proteomes" id="UP000294619">
    <property type="component" value="Unassembled WGS sequence"/>
</dbReference>
<gene>
    <name evidence="15" type="ORF">EDC16_11235</name>
</gene>
<accession>A0A4R3Y1U2</accession>
<evidence type="ECO:0000313" key="16">
    <source>
        <dbReference type="Proteomes" id="UP000294619"/>
    </source>
</evidence>
<sequence>MSKMKDTRERLSHITLSLHWLIAFFILGLMSLGVYMTETSSYDLYPTHKSLGIFIFFFIVIRALWRWKNGWPQPVAQHKSWEEALAKLVHWVLILGTLAFPISGMLLSIGGGHGLQLFGLDLMSANLVDGQRQTLNPDLASIAGEVHESLLPIMLAAILLHVAGALKHHIIDKNNTLKRMLGFKNQ</sequence>
<dbReference type="GO" id="GO:0046872">
    <property type="term" value="F:metal ion binding"/>
    <property type="evidence" value="ECO:0007669"/>
    <property type="project" value="UniProtKB-KW"/>
</dbReference>
<comment type="similarity">
    <text evidence="12">Belongs to the cytochrome b561 family.</text>
</comment>
<dbReference type="GO" id="GO:0005886">
    <property type="term" value="C:plasma membrane"/>
    <property type="evidence" value="ECO:0007669"/>
    <property type="project" value="UniProtKB-SubCell"/>
</dbReference>
<keyword evidence="9 13" id="KW-1133">Transmembrane helix</keyword>
<comment type="cofactor">
    <cofactor evidence="1">
        <name>heme b</name>
        <dbReference type="ChEBI" id="CHEBI:60344"/>
    </cofactor>
</comment>
<evidence type="ECO:0000256" key="5">
    <source>
        <dbReference type="ARBA" id="ARBA00022617"/>
    </source>
</evidence>
<evidence type="ECO:0000256" key="2">
    <source>
        <dbReference type="ARBA" id="ARBA00004651"/>
    </source>
</evidence>
<evidence type="ECO:0000313" key="15">
    <source>
        <dbReference type="EMBL" id="TCV84204.1"/>
    </source>
</evidence>
<evidence type="ECO:0000256" key="1">
    <source>
        <dbReference type="ARBA" id="ARBA00001970"/>
    </source>
</evidence>
<dbReference type="InterPro" id="IPR016174">
    <property type="entry name" value="Di-haem_cyt_TM"/>
</dbReference>
<evidence type="ECO:0000256" key="3">
    <source>
        <dbReference type="ARBA" id="ARBA00022448"/>
    </source>
</evidence>
<proteinExistence type="inferred from homology"/>
<evidence type="ECO:0000256" key="13">
    <source>
        <dbReference type="SAM" id="Phobius"/>
    </source>
</evidence>
<keyword evidence="7" id="KW-0479">Metal-binding</keyword>
<dbReference type="PANTHER" id="PTHR30529:SF7">
    <property type="entry name" value="CYTOCHROME B561 BACTERIAL_NI-HYDROGENASE DOMAIN-CONTAINING PROTEIN"/>
    <property type="match status" value="1"/>
</dbReference>
<dbReference type="GO" id="GO:0022904">
    <property type="term" value="P:respiratory electron transport chain"/>
    <property type="evidence" value="ECO:0007669"/>
    <property type="project" value="InterPro"/>
</dbReference>
<keyword evidence="5" id="KW-0349">Heme</keyword>
<dbReference type="InterPro" id="IPR052168">
    <property type="entry name" value="Cytochrome_b561_oxidase"/>
</dbReference>
<dbReference type="PANTHER" id="PTHR30529">
    <property type="entry name" value="CYTOCHROME B561"/>
    <property type="match status" value="1"/>
</dbReference>
<feature type="transmembrane region" description="Helical" evidence="13">
    <location>
        <begin position="88"/>
        <end position="109"/>
    </location>
</feature>
<evidence type="ECO:0000256" key="12">
    <source>
        <dbReference type="ARBA" id="ARBA00037975"/>
    </source>
</evidence>
<feature type="transmembrane region" description="Helical" evidence="13">
    <location>
        <begin position="12"/>
        <end position="36"/>
    </location>
</feature>
<keyword evidence="3" id="KW-0813">Transport</keyword>
<dbReference type="SUPFAM" id="SSF81342">
    <property type="entry name" value="Transmembrane di-heme cytochromes"/>
    <property type="match status" value="1"/>
</dbReference>
<evidence type="ECO:0000256" key="10">
    <source>
        <dbReference type="ARBA" id="ARBA00023004"/>
    </source>
</evidence>
<reference evidence="15 16" key="1">
    <citation type="submission" date="2019-03" db="EMBL/GenBank/DDBJ databases">
        <title>Genomic Encyclopedia of Type Strains, Phase IV (KMG-IV): sequencing the most valuable type-strain genomes for metagenomic binning, comparative biology and taxonomic classification.</title>
        <authorList>
            <person name="Goeker M."/>
        </authorList>
    </citation>
    <scope>NUCLEOTIDE SEQUENCE [LARGE SCALE GENOMIC DNA]</scope>
    <source>
        <strain evidence="15 16">DSM 28140</strain>
    </source>
</reference>
<dbReference type="AlphaFoldDB" id="A0A4R3Y1U2"/>
<comment type="caution">
    <text evidence="15">The sequence shown here is derived from an EMBL/GenBank/DDBJ whole genome shotgun (WGS) entry which is preliminary data.</text>
</comment>
<evidence type="ECO:0000256" key="4">
    <source>
        <dbReference type="ARBA" id="ARBA00022475"/>
    </source>
</evidence>
<feature type="domain" description="Cytochrome b561 bacterial/Ni-hydrogenase" evidence="14">
    <location>
        <begin position="14"/>
        <end position="182"/>
    </location>
</feature>
<dbReference type="InterPro" id="IPR011577">
    <property type="entry name" value="Cyt_b561_bac/Ni-Hgenase"/>
</dbReference>
<keyword evidence="4" id="KW-1003">Cell membrane</keyword>
<comment type="subcellular location">
    <subcellularLocation>
        <location evidence="2">Cell membrane</location>
        <topology evidence="2">Multi-pass membrane protein</topology>
    </subcellularLocation>
</comment>
<dbReference type="EMBL" id="SMCP01000012">
    <property type="protein sequence ID" value="TCV84204.1"/>
    <property type="molecule type" value="Genomic_DNA"/>
</dbReference>
<keyword evidence="10" id="KW-0408">Iron</keyword>
<evidence type="ECO:0000256" key="6">
    <source>
        <dbReference type="ARBA" id="ARBA00022692"/>
    </source>
</evidence>
<dbReference type="Pfam" id="PF01292">
    <property type="entry name" value="Ni_hydr_CYTB"/>
    <property type="match status" value="1"/>
</dbReference>
<keyword evidence="11 13" id="KW-0472">Membrane</keyword>
<evidence type="ECO:0000256" key="9">
    <source>
        <dbReference type="ARBA" id="ARBA00022989"/>
    </source>
</evidence>
<evidence type="ECO:0000256" key="11">
    <source>
        <dbReference type="ARBA" id="ARBA00023136"/>
    </source>
</evidence>
<name>A0A4R3Y1U2_9PAST</name>
<dbReference type="GO" id="GO:0020037">
    <property type="term" value="F:heme binding"/>
    <property type="evidence" value="ECO:0007669"/>
    <property type="project" value="TreeGrafter"/>
</dbReference>
<organism evidence="15 16">
    <name type="scientific">Testudinibacter aquarius</name>
    <dbReference type="NCBI Taxonomy" id="1524974"/>
    <lineage>
        <taxon>Bacteria</taxon>
        <taxon>Pseudomonadati</taxon>
        <taxon>Pseudomonadota</taxon>
        <taxon>Gammaproteobacteria</taxon>
        <taxon>Pasteurellales</taxon>
        <taxon>Pasteurellaceae</taxon>
        <taxon>Testudinibacter</taxon>
    </lineage>
</organism>